<dbReference type="Proteomes" id="UP000634229">
    <property type="component" value="Unassembled WGS sequence"/>
</dbReference>
<protein>
    <submittedName>
        <fullName evidence="2">Uncharacterized protein</fullName>
    </submittedName>
</protein>
<keyword evidence="3" id="KW-1185">Reference proteome</keyword>
<feature type="transmembrane region" description="Helical" evidence="1">
    <location>
        <begin position="24"/>
        <end position="42"/>
    </location>
</feature>
<organism evidence="2 3">
    <name type="scientific">Streptomyces coffeae</name>
    <dbReference type="NCBI Taxonomy" id="621382"/>
    <lineage>
        <taxon>Bacteria</taxon>
        <taxon>Bacillati</taxon>
        <taxon>Actinomycetota</taxon>
        <taxon>Actinomycetes</taxon>
        <taxon>Kitasatosporales</taxon>
        <taxon>Streptomycetaceae</taxon>
        <taxon>Streptomyces</taxon>
    </lineage>
</organism>
<accession>A0ABS1N8S2</accession>
<keyword evidence="1" id="KW-0812">Transmembrane</keyword>
<gene>
    <name evidence="2" type="ORF">JK363_07360</name>
</gene>
<feature type="transmembrane region" description="Helical" evidence="1">
    <location>
        <begin position="54"/>
        <end position="73"/>
    </location>
</feature>
<evidence type="ECO:0000313" key="2">
    <source>
        <dbReference type="EMBL" id="MBL1096481.1"/>
    </source>
</evidence>
<sequence length="170" mass="18255">MGIALAAVLTFALAQGSWQWFSTYIGATLLALIFTFYRLPPWTPGLNSAYMRNLLAYSMVVGLCVAITLAPALQRWAWLFPMPGTRSACPELGRYEGIRAEAAVSQLAGRDRTAMAHAAEAQGHDAVADCLAATTTRWLPVYAVGVAVLTGLIAWFLGRARARKAAGPNL</sequence>
<keyword evidence="1" id="KW-0472">Membrane</keyword>
<proteinExistence type="predicted"/>
<name>A0ABS1N8S2_9ACTN</name>
<keyword evidence="1" id="KW-1133">Transmembrane helix</keyword>
<reference evidence="2 3" key="1">
    <citation type="submission" date="2021-01" db="EMBL/GenBank/DDBJ databases">
        <title>WGS of actinomycetes isolated from Thailand.</title>
        <authorList>
            <person name="Thawai C."/>
        </authorList>
    </citation>
    <scope>NUCLEOTIDE SEQUENCE [LARGE SCALE GENOMIC DNA]</scope>
    <source>
        <strain evidence="2 3">CA1R205</strain>
    </source>
</reference>
<feature type="transmembrane region" description="Helical" evidence="1">
    <location>
        <begin position="139"/>
        <end position="158"/>
    </location>
</feature>
<evidence type="ECO:0000256" key="1">
    <source>
        <dbReference type="SAM" id="Phobius"/>
    </source>
</evidence>
<comment type="caution">
    <text evidence="2">The sequence shown here is derived from an EMBL/GenBank/DDBJ whole genome shotgun (WGS) entry which is preliminary data.</text>
</comment>
<dbReference type="EMBL" id="JAERRF010000004">
    <property type="protein sequence ID" value="MBL1096481.1"/>
    <property type="molecule type" value="Genomic_DNA"/>
</dbReference>
<evidence type="ECO:0000313" key="3">
    <source>
        <dbReference type="Proteomes" id="UP000634229"/>
    </source>
</evidence>